<sequence length="233" mass="27505">MPRPRFVIGPDDWFDTLDWLDHQLSQPTWLLDEQHPIHRLGLATFQDRVRQCRYASQPTHPDCQALQSLLTDSLTRPDWDRLRKTLSARRRRRRERRLDQSPVNLTLTPAAHHWLKNLAEAGGFATLSQALEESLPQLVAEHEASNQQTRQQRIEEQLAGWPRSWLLAVIERYLDRASRERSLATACRIAYQWFQREPDRHKESLLKERFIEDLVWNETHLKRPAVDFLEGGP</sequence>
<organism evidence="1 2">
    <name type="scientific">Saccharospirillum salsuginis</name>
    <dbReference type="NCBI Taxonomy" id="418750"/>
    <lineage>
        <taxon>Bacteria</taxon>
        <taxon>Pseudomonadati</taxon>
        <taxon>Pseudomonadota</taxon>
        <taxon>Gammaproteobacteria</taxon>
        <taxon>Oceanospirillales</taxon>
        <taxon>Saccharospirillaceae</taxon>
        <taxon>Saccharospirillum</taxon>
    </lineage>
</organism>
<keyword evidence="2" id="KW-1185">Reference proteome</keyword>
<name>A0A918N9W4_9GAMM</name>
<protein>
    <submittedName>
        <fullName evidence="1">Uncharacterized protein</fullName>
    </submittedName>
</protein>
<evidence type="ECO:0000313" key="1">
    <source>
        <dbReference type="EMBL" id="GGX52097.1"/>
    </source>
</evidence>
<gene>
    <name evidence="1" type="ORF">GCM10007392_19280</name>
</gene>
<dbReference type="EMBL" id="BMXR01000004">
    <property type="protein sequence ID" value="GGX52097.1"/>
    <property type="molecule type" value="Genomic_DNA"/>
</dbReference>
<dbReference type="Proteomes" id="UP000626148">
    <property type="component" value="Unassembled WGS sequence"/>
</dbReference>
<proteinExistence type="predicted"/>
<accession>A0A918N9W4</accession>
<comment type="caution">
    <text evidence="1">The sequence shown here is derived from an EMBL/GenBank/DDBJ whole genome shotgun (WGS) entry which is preliminary data.</text>
</comment>
<dbReference type="RefSeq" id="WP_189608336.1">
    <property type="nucleotide sequence ID" value="NZ_BMXR01000004.1"/>
</dbReference>
<evidence type="ECO:0000313" key="2">
    <source>
        <dbReference type="Proteomes" id="UP000626148"/>
    </source>
</evidence>
<dbReference type="AlphaFoldDB" id="A0A918N9W4"/>
<reference evidence="1" key="2">
    <citation type="submission" date="2020-09" db="EMBL/GenBank/DDBJ databases">
        <authorList>
            <person name="Sun Q."/>
            <person name="Kim S."/>
        </authorList>
    </citation>
    <scope>NUCLEOTIDE SEQUENCE</scope>
    <source>
        <strain evidence="1">KCTC 22169</strain>
    </source>
</reference>
<reference evidence="1" key="1">
    <citation type="journal article" date="2014" name="Int. J. Syst. Evol. Microbiol.">
        <title>Complete genome sequence of Corynebacterium casei LMG S-19264T (=DSM 44701T), isolated from a smear-ripened cheese.</title>
        <authorList>
            <consortium name="US DOE Joint Genome Institute (JGI-PGF)"/>
            <person name="Walter F."/>
            <person name="Albersmeier A."/>
            <person name="Kalinowski J."/>
            <person name="Ruckert C."/>
        </authorList>
    </citation>
    <scope>NUCLEOTIDE SEQUENCE</scope>
    <source>
        <strain evidence="1">KCTC 22169</strain>
    </source>
</reference>